<dbReference type="PRINTS" id="PR00368">
    <property type="entry name" value="FADPNR"/>
</dbReference>
<dbReference type="EMBL" id="JBHLUD010000009">
    <property type="protein sequence ID" value="MFC0545581.1"/>
    <property type="molecule type" value="Genomic_DNA"/>
</dbReference>
<dbReference type="GO" id="GO:0004497">
    <property type="term" value="F:monooxygenase activity"/>
    <property type="evidence" value="ECO:0007669"/>
    <property type="project" value="UniProtKB-KW"/>
</dbReference>
<comment type="caution">
    <text evidence="1">The sequence shown here is derived from an EMBL/GenBank/DDBJ whole genome shotgun (WGS) entry which is preliminary data.</text>
</comment>
<dbReference type="PANTHER" id="PTHR42877">
    <property type="entry name" value="L-ORNITHINE N(5)-MONOOXYGENASE-RELATED"/>
    <property type="match status" value="1"/>
</dbReference>
<dbReference type="Gene3D" id="3.50.50.60">
    <property type="entry name" value="FAD/NAD(P)-binding domain"/>
    <property type="match status" value="2"/>
</dbReference>
<dbReference type="InterPro" id="IPR051209">
    <property type="entry name" value="FAD-bind_Monooxygenase_sf"/>
</dbReference>
<proteinExistence type="predicted"/>
<organism evidence="1 2">
    <name type="scientific">Kutzneria chonburiensis</name>
    <dbReference type="NCBI Taxonomy" id="1483604"/>
    <lineage>
        <taxon>Bacteria</taxon>
        <taxon>Bacillati</taxon>
        <taxon>Actinomycetota</taxon>
        <taxon>Actinomycetes</taxon>
        <taxon>Pseudonocardiales</taxon>
        <taxon>Pseudonocardiaceae</taxon>
        <taxon>Kutzneria</taxon>
    </lineage>
</organism>
<dbReference type="SUPFAM" id="SSF51905">
    <property type="entry name" value="FAD/NAD(P)-binding domain"/>
    <property type="match status" value="2"/>
</dbReference>
<gene>
    <name evidence="1" type="ORF">ACFFH7_28990</name>
</gene>
<dbReference type="InterPro" id="IPR036188">
    <property type="entry name" value="FAD/NAD-bd_sf"/>
</dbReference>
<dbReference type="EC" id="1.14.13.-" evidence="1"/>
<keyword evidence="1" id="KW-0503">Monooxygenase</keyword>
<reference evidence="1 2" key="1">
    <citation type="submission" date="2024-09" db="EMBL/GenBank/DDBJ databases">
        <authorList>
            <person name="Sun Q."/>
            <person name="Mori K."/>
        </authorList>
    </citation>
    <scope>NUCLEOTIDE SEQUENCE [LARGE SCALE GENOMIC DNA]</scope>
    <source>
        <strain evidence="1 2">TBRC 1432</strain>
    </source>
</reference>
<accession>A0ABV6N0J0</accession>
<keyword evidence="1" id="KW-0560">Oxidoreductase</keyword>
<name>A0ABV6N0J0_9PSEU</name>
<evidence type="ECO:0000313" key="1">
    <source>
        <dbReference type="EMBL" id="MFC0545581.1"/>
    </source>
</evidence>
<protein>
    <submittedName>
        <fullName evidence="1">Flavin-containing monooxygenase</fullName>
        <ecNumber evidence="1">1.14.13.-</ecNumber>
    </submittedName>
</protein>
<dbReference type="PANTHER" id="PTHR42877:SF4">
    <property type="entry name" value="FAD_NAD(P)-BINDING DOMAIN-CONTAINING PROTEIN-RELATED"/>
    <property type="match status" value="1"/>
</dbReference>
<keyword evidence="2" id="KW-1185">Reference proteome</keyword>
<sequence>MTTDEFEVVVIGAGASGIGAAVRLRQQGVRDFVVLEKGNSVGGTWRDNTYPGCGCDVPSRLYSYTFAPNPDWSRVFAKQPEILTYLGDTADRFGVTEHVRLGVEVLESHWDPTMSRWRLSTIDGDITARAIIAAAGPWHTPNLPDIPGLAEFSGPVFHSSRWDHDVDLTGKRVAVVGSGASAVQFVPAIAPAVQRLHLFQRTPQWVLPKPDHHIPTVERQLLRRRSFRNALRSLEYRALEGLGFAFRRLRTQPLLRAIAEANIRRAIRDPQLRRKVTPDYPVGCTRPLVSNDYYPSLTRANVDVHATGVAEIRGNTVIGVDGTSAEVDAIILGTGFRILDLPIAGRVFDADGASLADHWQGSPQAYLGTTIAGFPNLFLVLGPSLGTVNSAFVIIEAQLAYIMSALRHLRSVDSLEVRRPIQDAFNARVQAALPGTAYSAGSCRSYFIDANGRNSFSWPWATDRMIRSLSRFDPSDYRVGDRVREDTRA</sequence>
<dbReference type="RefSeq" id="WP_273944181.1">
    <property type="nucleotide sequence ID" value="NZ_CP097263.1"/>
</dbReference>
<dbReference type="Proteomes" id="UP001589810">
    <property type="component" value="Unassembled WGS sequence"/>
</dbReference>
<dbReference type="PRINTS" id="PR00469">
    <property type="entry name" value="PNDRDTASEII"/>
</dbReference>
<evidence type="ECO:0000313" key="2">
    <source>
        <dbReference type="Proteomes" id="UP001589810"/>
    </source>
</evidence>
<dbReference type="Pfam" id="PF13738">
    <property type="entry name" value="Pyr_redox_3"/>
    <property type="match status" value="1"/>
</dbReference>